<gene>
    <name evidence="4" type="ORF">SAMN05192546_101405</name>
</gene>
<dbReference type="CDD" id="cd07012">
    <property type="entry name" value="PBP2_Bug_TTT"/>
    <property type="match status" value="1"/>
</dbReference>
<dbReference type="PANTHER" id="PTHR42928">
    <property type="entry name" value="TRICARBOXYLATE-BINDING PROTEIN"/>
    <property type="match status" value="1"/>
</dbReference>
<dbReference type="PANTHER" id="PTHR42928:SF5">
    <property type="entry name" value="BLR1237 PROTEIN"/>
    <property type="match status" value="1"/>
</dbReference>
<sequence>MQKKKILLLMLAMVMVITLLAGCGGQEEAPAEAPADDPGDEVAEEPADTGEELEEIDIDIVVGFGAGGSNDMSARYLAEALREFGVNADVINMPGGMGTEAAYHVSTQAPDSHMFMWAHPLIMLFEPATGDRGFTIDDFEPAGLLASPTFALASKADAPWDDMESLIEYIQENPGEVVLGGQGEGNMMHFIAELILDPNELDYTYVGLGGGADVALNLTGGHVDLGHMSLAAARPLHEDGDLSVLVNTQILVDRDPLMPDIPNIEEFGINAKEPHPLGLWAPKGAPQELIDRVSNAVEQASQSETLIQNYQDIGIIAHYLNPEDQWGFFMDVQDDMLPRFIEWVEAFED</sequence>
<evidence type="ECO:0000313" key="4">
    <source>
        <dbReference type="EMBL" id="SDY34502.1"/>
    </source>
</evidence>
<accession>A0A1H3J3L8</accession>
<feature type="compositionally biased region" description="Acidic residues" evidence="2">
    <location>
        <begin position="34"/>
        <end position="51"/>
    </location>
</feature>
<dbReference type="STRING" id="159292.SAMN05192546_101405"/>
<proteinExistence type="inferred from homology"/>
<dbReference type="RefSeq" id="WP_093310459.1">
    <property type="nucleotide sequence ID" value="NZ_FNPV01000001.1"/>
</dbReference>
<dbReference type="InterPro" id="IPR042100">
    <property type="entry name" value="Bug_dom1"/>
</dbReference>
<keyword evidence="5" id="KW-1185">Reference proteome</keyword>
<keyword evidence="3" id="KW-0732">Signal</keyword>
<comment type="similarity">
    <text evidence="1">Belongs to the UPF0065 (bug) family.</text>
</comment>
<organism evidence="4 5">
    <name type="scientific">Tindallia californiensis</name>
    <dbReference type="NCBI Taxonomy" id="159292"/>
    <lineage>
        <taxon>Bacteria</taxon>
        <taxon>Bacillati</taxon>
        <taxon>Bacillota</taxon>
        <taxon>Clostridia</taxon>
        <taxon>Peptostreptococcales</taxon>
        <taxon>Tindalliaceae</taxon>
        <taxon>Tindallia</taxon>
    </lineage>
</organism>
<dbReference type="Pfam" id="PF03401">
    <property type="entry name" value="TctC"/>
    <property type="match status" value="1"/>
</dbReference>
<reference evidence="4 5" key="1">
    <citation type="submission" date="2016-10" db="EMBL/GenBank/DDBJ databases">
        <authorList>
            <person name="de Groot N.N."/>
        </authorList>
    </citation>
    <scope>NUCLEOTIDE SEQUENCE [LARGE SCALE GENOMIC DNA]</scope>
    <source>
        <strain evidence="4 5">APO</strain>
    </source>
</reference>
<dbReference type="AlphaFoldDB" id="A0A1H3J3L8"/>
<dbReference type="EMBL" id="FNPV01000001">
    <property type="protein sequence ID" value="SDY34502.1"/>
    <property type="molecule type" value="Genomic_DNA"/>
</dbReference>
<dbReference type="Gene3D" id="3.40.190.10">
    <property type="entry name" value="Periplasmic binding protein-like II"/>
    <property type="match status" value="1"/>
</dbReference>
<keyword evidence="4" id="KW-0675">Receptor</keyword>
<dbReference type="OrthoDB" id="8881899at2"/>
<feature type="signal peptide" evidence="3">
    <location>
        <begin position="1"/>
        <end position="21"/>
    </location>
</feature>
<evidence type="ECO:0000313" key="5">
    <source>
        <dbReference type="Proteomes" id="UP000199230"/>
    </source>
</evidence>
<dbReference type="InterPro" id="IPR005064">
    <property type="entry name" value="BUG"/>
</dbReference>
<protein>
    <submittedName>
        <fullName evidence="4">Tripartite-type tricarboxylate transporter, receptor component TctC</fullName>
    </submittedName>
</protein>
<evidence type="ECO:0000256" key="2">
    <source>
        <dbReference type="SAM" id="MobiDB-lite"/>
    </source>
</evidence>
<evidence type="ECO:0000256" key="1">
    <source>
        <dbReference type="ARBA" id="ARBA00006987"/>
    </source>
</evidence>
<feature type="chain" id="PRO_5039432243" evidence="3">
    <location>
        <begin position="22"/>
        <end position="349"/>
    </location>
</feature>
<name>A0A1H3J3L8_9FIRM</name>
<dbReference type="Gene3D" id="3.40.190.150">
    <property type="entry name" value="Bordetella uptake gene, domain 1"/>
    <property type="match status" value="1"/>
</dbReference>
<feature type="region of interest" description="Disordered" evidence="2">
    <location>
        <begin position="27"/>
        <end position="51"/>
    </location>
</feature>
<dbReference type="PROSITE" id="PS51257">
    <property type="entry name" value="PROKAR_LIPOPROTEIN"/>
    <property type="match status" value="1"/>
</dbReference>
<dbReference type="Proteomes" id="UP000199230">
    <property type="component" value="Unassembled WGS sequence"/>
</dbReference>
<dbReference type="PIRSF" id="PIRSF017082">
    <property type="entry name" value="YflP"/>
    <property type="match status" value="1"/>
</dbReference>
<evidence type="ECO:0000256" key="3">
    <source>
        <dbReference type="SAM" id="SignalP"/>
    </source>
</evidence>